<keyword evidence="3" id="KW-1185">Reference proteome</keyword>
<dbReference type="Proteomes" id="UP001174936">
    <property type="component" value="Unassembled WGS sequence"/>
</dbReference>
<comment type="caution">
    <text evidence="2">The sequence shown here is derived from an EMBL/GenBank/DDBJ whole genome shotgun (WGS) entry which is preliminary data.</text>
</comment>
<feature type="compositionally biased region" description="Pro residues" evidence="1">
    <location>
        <begin position="10"/>
        <end position="24"/>
    </location>
</feature>
<sequence length="456" mass="52100">MPQRTFPISFPLPPTQHFPYQSPPKPERRPETAMSGSKSKISPTGYKMADTSILTPEEEQWVKDRWGSEHHFLQAYGLNIYKEEDREEGRAITRGLMRQESHSGIAKDRGWFKQYADFQTFVARPEPYGRLEVIGIGKVELPVRRCQQDPTAHGTLHLLAVLHAPDAPFNTICEPILKDLYFLPSHQPPWLGFGAAGELTTWNGYPAAYFERYPFHDLNVLVLSPPPLGPSTRRSVLTAQSREMLPVHWPKWEQNRWRLGDDEEYLKEENDSKDSSLSPCEELMPSTQDGNQEGERFTSWATEDAYVRQASASAEEIYALEEFHGLPGPQSQPMDVTDDRESVPEEQDSGSIQAESLDEPLNDNTGRYLEEHASRSNLVDHHFNSEELEYIRDIWGGAMTCIHSLGLRFYVDEDCMEAKSRVKTFMSQRLARERTFAPSLEEVMGIESQLNLHSNS</sequence>
<feature type="region of interest" description="Disordered" evidence="1">
    <location>
        <begin position="1"/>
        <end position="46"/>
    </location>
</feature>
<evidence type="ECO:0000256" key="1">
    <source>
        <dbReference type="SAM" id="MobiDB-lite"/>
    </source>
</evidence>
<reference evidence="2" key="1">
    <citation type="submission" date="2023-06" db="EMBL/GenBank/DDBJ databases">
        <title>Genome-scale phylogeny and comparative genomics of the fungal order Sordariales.</title>
        <authorList>
            <consortium name="Lawrence Berkeley National Laboratory"/>
            <person name="Hensen N."/>
            <person name="Bonometti L."/>
            <person name="Westerberg I."/>
            <person name="Brannstrom I.O."/>
            <person name="Guillou S."/>
            <person name="Cros-Aarteil S."/>
            <person name="Calhoun S."/>
            <person name="Haridas S."/>
            <person name="Kuo A."/>
            <person name="Mondo S."/>
            <person name="Pangilinan J."/>
            <person name="Riley R."/>
            <person name="Labutti K."/>
            <person name="Andreopoulos B."/>
            <person name="Lipzen A."/>
            <person name="Chen C."/>
            <person name="Yanf M."/>
            <person name="Daum C."/>
            <person name="Ng V."/>
            <person name="Clum A."/>
            <person name="Steindorff A."/>
            <person name="Ohm R."/>
            <person name="Martin F."/>
            <person name="Silar P."/>
            <person name="Natvig D."/>
            <person name="Lalanne C."/>
            <person name="Gautier V."/>
            <person name="Ament-Velasquez S.L."/>
            <person name="Kruys A."/>
            <person name="Hutchinson M.I."/>
            <person name="Powell A.J."/>
            <person name="Barry K."/>
            <person name="Miller A.N."/>
            <person name="Grigoriev I.V."/>
            <person name="Debuchy R."/>
            <person name="Gladieux P."/>
            <person name="Thoren M.H."/>
            <person name="Johannesson H."/>
        </authorList>
    </citation>
    <scope>NUCLEOTIDE SEQUENCE</scope>
    <source>
        <strain evidence="2">SMH2532-1</strain>
    </source>
</reference>
<evidence type="ECO:0000313" key="3">
    <source>
        <dbReference type="Proteomes" id="UP001174936"/>
    </source>
</evidence>
<dbReference type="AlphaFoldDB" id="A0AA39YBE0"/>
<feature type="region of interest" description="Disordered" evidence="1">
    <location>
        <begin position="266"/>
        <end position="294"/>
    </location>
</feature>
<organism evidence="2 3">
    <name type="scientific">Cercophora newfieldiana</name>
    <dbReference type="NCBI Taxonomy" id="92897"/>
    <lineage>
        <taxon>Eukaryota</taxon>
        <taxon>Fungi</taxon>
        <taxon>Dikarya</taxon>
        <taxon>Ascomycota</taxon>
        <taxon>Pezizomycotina</taxon>
        <taxon>Sordariomycetes</taxon>
        <taxon>Sordariomycetidae</taxon>
        <taxon>Sordariales</taxon>
        <taxon>Lasiosphaeriaceae</taxon>
        <taxon>Cercophora</taxon>
    </lineage>
</organism>
<feature type="region of interest" description="Disordered" evidence="1">
    <location>
        <begin position="325"/>
        <end position="365"/>
    </location>
</feature>
<dbReference type="PANTHER" id="PTHR40628">
    <property type="entry name" value="CHROMO DOMAIN-CONTAINING PROTEIN"/>
    <property type="match status" value="1"/>
</dbReference>
<evidence type="ECO:0000313" key="2">
    <source>
        <dbReference type="EMBL" id="KAK0649517.1"/>
    </source>
</evidence>
<dbReference type="PANTHER" id="PTHR40628:SF1">
    <property type="entry name" value="CHROMO DOMAIN-CONTAINING PROTEIN"/>
    <property type="match status" value="1"/>
</dbReference>
<gene>
    <name evidence="2" type="ORF">B0T16DRAFT_492135</name>
</gene>
<accession>A0AA39YBE0</accession>
<proteinExistence type="predicted"/>
<name>A0AA39YBE0_9PEZI</name>
<dbReference type="EMBL" id="JAULSV010000003">
    <property type="protein sequence ID" value="KAK0649517.1"/>
    <property type="molecule type" value="Genomic_DNA"/>
</dbReference>
<protein>
    <submittedName>
        <fullName evidence="2">Uncharacterized protein</fullName>
    </submittedName>
</protein>